<dbReference type="Proteomes" id="UP001595681">
    <property type="component" value="Unassembled WGS sequence"/>
</dbReference>
<dbReference type="RefSeq" id="WP_380796757.1">
    <property type="nucleotide sequence ID" value="NZ_JBHRVU010000004.1"/>
</dbReference>
<accession>A0ABV7NHT9</accession>
<gene>
    <name evidence="1" type="ORF">ACFOKF_15450</name>
</gene>
<sequence length="241" mass="26769">MASTAAASAPTDKTRNILLAKVHLAKKQLGLDDGTYEGVLIQVAGTDSAKHCTIPELRKVVAHFEDRGFVSIAKKPGQRPRADHALARKARVMWISLSHLCAVREEPDAAIRADKGLETFAKRQLKCTRFQWADRNQGEKLVEALKKWAERHGWDQSAKGLAKVHYVHALKVRLCDAILVKLVRAGIAKDHWTLREAAFRLTGIVPEGELFTTQDYERIAAALGRKLRDHGGQGAFNEVVK</sequence>
<protein>
    <submittedName>
        <fullName evidence="1">Gp16 family protein</fullName>
    </submittedName>
</protein>
<keyword evidence="2" id="KW-1185">Reference proteome</keyword>
<evidence type="ECO:0000313" key="1">
    <source>
        <dbReference type="EMBL" id="MFC3442570.1"/>
    </source>
</evidence>
<proteinExistence type="predicted"/>
<dbReference type="InterPro" id="IPR009363">
    <property type="entry name" value="Phage_Mu_Gp16"/>
</dbReference>
<name>A0ABV7NHT9_9SPHN</name>
<evidence type="ECO:0000313" key="2">
    <source>
        <dbReference type="Proteomes" id="UP001595681"/>
    </source>
</evidence>
<dbReference type="Pfam" id="PF06252">
    <property type="entry name" value="GemA"/>
    <property type="match status" value="1"/>
</dbReference>
<organism evidence="1 2">
    <name type="scientific">Sphingobium rhizovicinum</name>
    <dbReference type="NCBI Taxonomy" id="432308"/>
    <lineage>
        <taxon>Bacteria</taxon>
        <taxon>Pseudomonadati</taxon>
        <taxon>Pseudomonadota</taxon>
        <taxon>Alphaproteobacteria</taxon>
        <taxon>Sphingomonadales</taxon>
        <taxon>Sphingomonadaceae</taxon>
        <taxon>Sphingobium</taxon>
    </lineage>
</organism>
<dbReference type="EMBL" id="JBHRVU010000004">
    <property type="protein sequence ID" value="MFC3442570.1"/>
    <property type="molecule type" value="Genomic_DNA"/>
</dbReference>
<reference evidence="2" key="1">
    <citation type="journal article" date="2019" name="Int. J. Syst. Evol. Microbiol.">
        <title>The Global Catalogue of Microorganisms (GCM) 10K type strain sequencing project: providing services to taxonomists for standard genome sequencing and annotation.</title>
        <authorList>
            <consortium name="The Broad Institute Genomics Platform"/>
            <consortium name="The Broad Institute Genome Sequencing Center for Infectious Disease"/>
            <person name="Wu L."/>
            <person name="Ma J."/>
        </authorList>
    </citation>
    <scope>NUCLEOTIDE SEQUENCE [LARGE SCALE GENOMIC DNA]</scope>
    <source>
        <strain evidence="2">CCM 7491</strain>
    </source>
</reference>
<comment type="caution">
    <text evidence="1">The sequence shown here is derived from an EMBL/GenBank/DDBJ whole genome shotgun (WGS) entry which is preliminary data.</text>
</comment>